<keyword evidence="1" id="KW-1133">Transmembrane helix</keyword>
<reference evidence="2 3" key="1">
    <citation type="submission" date="2017-10" db="EMBL/GenBank/DDBJ databases">
        <title>Comparative genomics between pathogenic Norcardia.</title>
        <authorList>
            <person name="Zeng L."/>
        </authorList>
    </citation>
    <scope>NUCLEOTIDE SEQUENCE [LARGE SCALE GENOMIC DNA]</scope>
    <source>
        <strain evidence="2 3">NC_YFY_NT001</strain>
    </source>
</reference>
<name>A0A291RDB6_9NOCA</name>
<gene>
    <name evidence="2" type="ORF">CRH09_04570</name>
</gene>
<evidence type="ECO:0000313" key="3">
    <source>
        <dbReference type="Proteomes" id="UP000221961"/>
    </source>
</evidence>
<accession>A0A291RDB6</accession>
<dbReference type="KEGG" id="ntp:CRH09_04570"/>
<evidence type="ECO:0000256" key="1">
    <source>
        <dbReference type="SAM" id="Phobius"/>
    </source>
</evidence>
<feature type="transmembrane region" description="Helical" evidence="1">
    <location>
        <begin position="20"/>
        <end position="49"/>
    </location>
</feature>
<evidence type="ECO:0000313" key="2">
    <source>
        <dbReference type="EMBL" id="ATL65591.1"/>
    </source>
</evidence>
<keyword evidence="1" id="KW-0472">Membrane</keyword>
<dbReference type="GeneID" id="88356709"/>
<dbReference type="Proteomes" id="UP000221961">
    <property type="component" value="Chromosome"/>
</dbReference>
<sequence length="86" mass="9409">MIPQLVTVRVTRPDRRPLRIWVPVLPVVLVFAPVLVLAVLGVAVACLVYRLSVMRVLGAGLRFAAALPGTRVHIEEGQTAFLISIR</sequence>
<proteinExistence type="predicted"/>
<dbReference type="EMBL" id="CP023778">
    <property type="protein sequence ID" value="ATL65591.1"/>
    <property type="molecule type" value="Genomic_DNA"/>
</dbReference>
<dbReference type="AlphaFoldDB" id="A0A291RDB6"/>
<organism evidence="2 3">
    <name type="scientific">Nocardia terpenica</name>
    <dbReference type="NCBI Taxonomy" id="455432"/>
    <lineage>
        <taxon>Bacteria</taxon>
        <taxon>Bacillati</taxon>
        <taxon>Actinomycetota</taxon>
        <taxon>Actinomycetes</taxon>
        <taxon>Mycobacteriales</taxon>
        <taxon>Nocardiaceae</taxon>
        <taxon>Nocardia</taxon>
    </lineage>
</organism>
<protein>
    <submittedName>
        <fullName evidence="2">Uncharacterized protein</fullName>
    </submittedName>
</protein>
<dbReference type="RefSeq" id="WP_098692863.1">
    <property type="nucleotide sequence ID" value="NZ_CP023778.1"/>
</dbReference>
<keyword evidence="1" id="KW-0812">Transmembrane</keyword>